<comment type="caution">
    <text evidence="2">The sequence shown here is derived from an EMBL/GenBank/DDBJ whole genome shotgun (WGS) entry which is preliminary data.</text>
</comment>
<dbReference type="Pfam" id="PF19578">
    <property type="entry name" value="DUF6090"/>
    <property type="match status" value="1"/>
</dbReference>
<dbReference type="Proteomes" id="UP001174839">
    <property type="component" value="Unassembled WGS sequence"/>
</dbReference>
<feature type="transmembrane region" description="Helical" evidence="1">
    <location>
        <begin position="21"/>
        <end position="42"/>
    </location>
</feature>
<proteinExistence type="predicted"/>
<protein>
    <submittedName>
        <fullName evidence="2">DUF6090 family protein</fullName>
    </submittedName>
</protein>
<keyword evidence="3" id="KW-1185">Reference proteome</keyword>
<sequence>MINFFRKIRKQFADDNKPLKYMRYAIGEIVLVVIGILIALSINNWNEGRKLEVAELDILKGIKQNILMDTLDLNHNIRRYEEMWTRDSIVFYHIADKKPLDSLVNDKLSDLWRSNMSIMLHTSYFDEAKTKGLSIISNKELRDSISRLYEFRYAYVALFENESKQYDYLSIYEELMSDYIYFDSNTGWVIDEKKYQSILNDKFFTKKLIDASIKMLSVQSIYTDAKEAAVYVVNQIDIELAMRE</sequence>
<evidence type="ECO:0000256" key="1">
    <source>
        <dbReference type="SAM" id="Phobius"/>
    </source>
</evidence>
<name>A0ABT7WIC1_9FLAO</name>
<keyword evidence="1" id="KW-0472">Membrane</keyword>
<dbReference type="InterPro" id="IPR045749">
    <property type="entry name" value="DUF6090"/>
</dbReference>
<keyword evidence="1" id="KW-1133">Transmembrane helix</keyword>
<gene>
    <name evidence="2" type="ORF">QU605_14385</name>
</gene>
<dbReference type="RefSeq" id="WP_289726026.1">
    <property type="nucleotide sequence ID" value="NZ_JAUDUY010000012.1"/>
</dbReference>
<dbReference type="EMBL" id="JAUDUY010000012">
    <property type="protein sequence ID" value="MDM9632662.1"/>
    <property type="molecule type" value="Genomic_DNA"/>
</dbReference>
<evidence type="ECO:0000313" key="2">
    <source>
        <dbReference type="EMBL" id="MDM9632662.1"/>
    </source>
</evidence>
<reference evidence="2" key="1">
    <citation type="submission" date="2023-06" db="EMBL/GenBank/DDBJ databases">
        <title>Robiginitalea aurantiacus sp. nov. and Algoriphagus sediminis sp. nov., isolated from coastal sediment.</title>
        <authorList>
            <person name="Zhou Z.Y."/>
            <person name="An J."/>
            <person name="Jia Y.W."/>
            <person name="Du Z.J."/>
        </authorList>
    </citation>
    <scope>NUCLEOTIDE SEQUENCE</scope>
    <source>
        <strain evidence="2">M39</strain>
    </source>
</reference>
<keyword evidence="1" id="KW-0812">Transmembrane</keyword>
<accession>A0ABT7WIC1</accession>
<evidence type="ECO:0000313" key="3">
    <source>
        <dbReference type="Proteomes" id="UP001174839"/>
    </source>
</evidence>
<organism evidence="2 3">
    <name type="scientific">Robiginitalea aurantiaca</name>
    <dbReference type="NCBI Taxonomy" id="3056915"/>
    <lineage>
        <taxon>Bacteria</taxon>
        <taxon>Pseudomonadati</taxon>
        <taxon>Bacteroidota</taxon>
        <taxon>Flavobacteriia</taxon>
        <taxon>Flavobacteriales</taxon>
        <taxon>Flavobacteriaceae</taxon>
        <taxon>Robiginitalea</taxon>
    </lineage>
</organism>